<feature type="compositionally biased region" description="Gly residues" evidence="2">
    <location>
        <begin position="433"/>
        <end position="444"/>
    </location>
</feature>
<dbReference type="AlphaFoldDB" id="A0A5C5WNE4"/>
<accession>A0A5C5WNE4</accession>
<sequence length="527" mass="58619">MRLTIQQWFRRMLTLTLVLAAICGIVLLAGRLTGLFADWFTPRSVILLPILGGVIAALIPWKPDEKTAASAIDQSQSSNDLFLTLLSIEKSSSDYRPLVIRNAEKMAPNVNPEIVAPFQWERFSMWPIAALVLLMVGSMLVPTLDPFGKVAEAKQEEDQKKLLEESAKQAQKRKDVLAQKNIDAENSEEVEKAVEGLKIGFQRMEKANPKANLDRLNKHQKEIGEIFRKLNSGELKSLFDKWNSEQKFGSLGNQEMFREWQKNLQKGDSEPLQQELDEISDALKELAKTDDPIERTEMERQIQKKLDALEDFSEKQVGSKALTSALQRVKQQLDASKGEPLSQEAMESIQQSMEVAQMEMELVAQSARDLEKLEKALEAIAQAKQMNAEGGLDGEEFESDMTLEDYAELYAQMTGRQGMGEGDGEGEGDGDGDGLGGEGFGEGGEAPEDDSVATGFINETSKSAIQKGKILLSMKTKGLSESGEIKDEEYKQIVGDIQQSLDDVIDQEQIPPGYVDSIKKYFDTLDR</sequence>
<gene>
    <name evidence="4" type="ORF">KOR42_30320</name>
</gene>
<keyword evidence="5" id="KW-1185">Reference proteome</keyword>
<keyword evidence="3" id="KW-0472">Membrane</keyword>
<proteinExistence type="predicted"/>
<keyword evidence="1" id="KW-0175">Coiled coil</keyword>
<feature type="compositionally biased region" description="Acidic residues" evidence="2">
    <location>
        <begin position="422"/>
        <end position="432"/>
    </location>
</feature>
<feature type="region of interest" description="Disordered" evidence="2">
    <location>
        <begin position="416"/>
        <end position="452"/>
    </location>
</feature>
<dbReference type="EMBL" id="SIHI01000006">
    <property type="protein sequence ID" value="TWT52346.1"/>
    <property type="molecule type" value="Genomic_DNA"/>
</dbReference>
<keyword evidence="3" id="KW-0812">Transmembrane</keyword>
<evidence type="ECO:0000256" key="1">
    <source>
        <dbReference type="SAM" id="Coils"/>
    </source>
</evidence>
<dbReference type="Proteomes" id="UP000317243">
    <property type="component" value="Unassembled WGS sequence"/>
</dbReference>
<protein>
    <submittedName>
        <fullName evidence="4">Uncharacterized protein</fullName>
    </submittedName>
</protein>
<evidence type="ECO:0000313" key="5">
    <source>
        <dbReference type="Proteomes" id="UP000317243"/>
    </source>
</evidence>
<evidence type="ECO:0000256" key="2">
    <source>
        <dbReference type="SAM" id="MobiDB-lite"/>
    </source>
</evidence>
<evidence type="ECO:0000256" key="3">
    <source>
        <dbReference type="SAM" id="Phobius"/>
    </source>
</evidence>
<reference evidence="4 5" key="1">
    <citation type="submission" date="2019-02" db="EMBL/GenBank/DDBJ databases">
        <title>Deep-cultivation of Planctomycetes and their phenomic and genomic characterization uncovers novel biology.</title>
        <authorList>
            <person name="Wiegand S."/>
            <person name="Jogler M."/>
            <person name="Boedeker C."/>
            <person name="Pinto D."/>
            <person name="Vollmers J."/>
            <person name="Rivas-Marin E."/>
            <person name="Kohn T."/>
            <person name="Peeters S.H."/>
            <person name="Heuer A."/>
            <person name="Rast P."/>
            <person name="Oberbeckmann S."/>
            <person name="Bunk B."/>
            <person name="Jeske O."/>
            <person name="Meyerdierks A."/>
            <person name="Storesund J.E."/>
            <person name="Kallscheuer N."/>
            <person name="Luecker S."/>
            <person name="Lage O.M."/>
            <person name="Pohl T."/>
            <person name="Merkel B.J."/>
            <person name="Hornburger P."/>
            <person name="Mueller R.-W."/>
            <person name="Bruemmer F."/>
            <person name="Labrenz M."/>
            <person name="Spormann A.M."/>
            <person name="Op Den Camp H."/>
            <person name="Overmann J."/>
            <person name="Amann R."/>
            <person name="Jetten M.S.M."/>
            <person name="Mascher T."/>
            <person name="Medema M.H."/>
            <person name="Devos D.P."/>
            <person name="Kaster A.-K."/>
            <person name="Ovreas L."/>
            <person name="Rohde M."/>
            <person name="Galperin M.Y."/>
            <person name="Jogler C."/>
        </authorList>
    </citation>
    <scope>NUCLEOTIDE SEQUENCE [LARGE SCALE GENOMIC DNA]</scope>
    <source>
        <strain evidence="4 5">KOR42</strain>
    </source>
</reference>
<comment type="caution">
    <text evidence="4">The sequence shown here is derived from an EMBL/GenBank/DDBJ whole genome shotgun (WGS) entry which is preliminary data.</text>
</comment>
<evidence type="ECO:0000313" key="4">
    <source>
        <dbReference type="EMBL" id="TWT52346.1"/>
    </source>
</evidence>
<name>A0A5C5WNE4_9PLAN</name>
<feature type="transmembrane region" description="Helical" evidence="3">
    <location>
        <begin position="44"/>
        <end position="61"/>
    </location>
</feature>
<keyword evidence="3" id="KW-1133">Transmembrane helix</keyword>
<feature type="coiled-coil region" evidence="1">
    <location>
        <begin position="153"/>
        <end position="187"/>
    </location>
</feature>
<feature type="transmembrane region" description="Helical" evidence="3">
    <location>
        <begin position="123"/>
        <end position="141"/>
    </location>
</feature>
<feature type="transmembrane region" description="Helical" evidence="3">
    <location>
        <begin position="12"/>
        <end position="32"/>
    </location>
</feature>
<organism evidence="4 5">
    <name type="scientific">Thalassoglobus neptunius</name>
    <dbReference type="NCBI Taxonomy" id="1938619"/>
    <lineage>
        <taxon>Bacteria</taxon>
        <taxon>Pseudomonadati</taxon>
        <taxon>Planctomycetota</taxon>
        <taxon>Planctomycetia</taxon>
        <taxon>Planctomycetales</taxon>
        <taxon>Planctomycetaceae</taxon>
        <taxon>Thalassoglobus</taxon>
    </lineage>
</organism>